<protein>
    <submittedName>
        <fullName evidence="2">Membrane protein</fullName>
    </submittedName>
</protein>
<evidence type="ECO:0000313" key="3">
    <source>
        <dbReference type="Proteomes" id="UP000632273"/>
    </source>
</evidence>
<dbReference type="Proteomes" id="UP000632273">
    <property type="component" value="Unassembled WGS sequence"/>
</dbReference>
<gene>
    <name evidence="2" type="ORF">GCM10011383_33760</name>
</gene>
<keyword evidence="3" id="KW-1185">Reference proteome</keyword>
<proteinExistence type="predicted"/>
<dbReference type="PANTHER" id="PTHR15032:SF4">
    <property type="entry name" value="N-ACYL-PHOSPHATIDYLETHANOLAMINE-HYDROLYZING PHOSPHOLIPASE D"/>
    <property type="match status" value="1"/>
</dbReference>
<reference evidence="3" key="1">
    <citation type="journal article" date="2019" name="Int. J. Syst. Evol. Microbiol.">
        <title>The Global Catalogue of Microorganisms (GCM) 10K type strain sequencing project: providing services to taxonomists for standard genome sequencing and annotation.</title>
        <authorList>
            <consortium name="The Broad Institute Genomics Platform"/>
            <consortium name="The Broad Institute Genome Sequencing Center for Infectious Disease"/>
            <person name="Wu L."/>
            <person name="Ma J."/>
        </authorList>
    </citation>
    <scope>NUCLEOTIDE SEQUENCE [LARGE SCALE GENOMIC DNA]</scope>
    <source>
        <strain evidence="3">CGMCC 1.15197</strain>
    </source>
</reference>
<organism evidence="2 3">
    <name type="scientific">Hymenobacter cavernae</name>
    <dbReference type="NCBI Taxonomy" id="2044852"/>
    <lineage>
        <taxon>Bacteria</taxon>
        <taxon>Pseudomonadati</taxon>
        <taxon>Bacteroidota</taxon>
        <taxon>Cytophagia</taxon>
        <taxon>Cytophagales</taxon>
        <taxon>Hymenobacteraceae</taxon>
        <taxon>Hymenobacter</taxon>
    </lineage>
</organism>
<dbReference type="PANTHER" id="PTHR15032">
    <property type="entry name" value="N-ACYL-PHOSPHATIDYLETHANOLAMINE-HYDROLYZING PHOSPHOLIPASE D"/>
    <property type="match status" value="1"/>
</dbReference>
<dbReference type="InterPro" id="IPR001279">
    <property type="entry name" value="Metallo-B-lactamas"/>
</dbReference>
<dbReference type="PIRSF" id="PIRSF038896">
    <property type="entry name" value="NAPE-PLD"/>
    <property type="match status" value="1"/>
</dbReference>
<dbReference type="EMBL" id="BMHT01000006">
    <property type="protein sequence ID" value="GGF19427.1"/>
    <property type="molecule type" value="Genomic_DNA"/>
</dbReference>
<evidence type="ECO:0000313" key="2">
    <source>
        <dbReference type="EMBL" id="GGF19427.1"/>
    </source>
</evidence>
<evidence type="ECO:0000259" key="1">
    <source>
        <dbReference type="Pfam" id="PF12706"/>
    </source>
</evidence>
<name>A0ABQ1UHV8_9BACT</name>
<feature type="domain" description="Metallo-beta-lactamase" evidence="1">
    <location>
        <begin position="99"/>
        <end position="293"/>
    </location>
</feature>
<dbReference type="InterPro" id="IPR024884">
    <property type="entry name" value="NAPE-PLD"/>
</dbReference>
<dbReference type="RefSeq" id="WP_188815206.1">
    <property type="nucleotide sequence ID" value="NZ_BMHT01000006.1"/>
</dbReference>
<dbReference type="InterPro" id="IPR036866">
    <property type="entry name" value="RibonucZ/Hydroxyglut_hydro"/>
</dbReference>
<dbReference type="Pfam" id="PF12706">
    <property type="entry name" value="Lactamase_B_2"/>
    <property type="match status" value="1"/>
</dbReference>
<accession>A0ABQ1UHV8</accession>
<sequence length="338" mass="38760">MSARISYAHNSQLQTIRRNYPGNKLFGKEFANGETLYEPSFRTVFRWKFMTKNPQEAEKKADKWAPAVVPCAEVFKSKEDMLVWLGHACFLLRVAGVTLLFDPVLFSSLGLRHRHPLPCGPEDIRNIDYLLLSHGHRDHLDERSIKLLAEQNPRMQVLTSLRMTRLLNGMVRQLPVQEAGWWQQYDLGPDAPLEITYLPASHWHRRGLNDLNRILWGSFMIRVADKLIYFAGDSSYAPHFEQIEEQFGPIDIALMPIGAYKPSFMMHQSHMDPHEAAKAANVLRAGHVVPMHYGTFDLSDEPASEPLRTLEEVAHGGMLRGELYAPAVGEVLRWHEWE</sequence>
<dbReference type="SUPFAM" id="SSF56281">
    <property type="entry name" value="Metallo-hydrolase/oxidoreductase"/>
    <property type="match status" value="1"/>
</dbReference>
<dbReference type="Gene3D" id="3.60.15.10">
    <property type="entry name" value="Ribonuclease Z/Hydroxyacylglutathione hydrolase-like"/>
    <property type="match status" value="1"/>
</dbReference>
<comment type="caution">
    <text evidence="2">The sequence shown here is derived from an EMBL/GenBank/DDBJ whole genome shotgun (WGS) entry which is preliminary data.</text>
</comment>